<evidence type="ECO:0000256" key="4">
    <source>
        <dbReference type="ARBA" id="ARBA00023136"/>
    </source>
</evidence>
<feature type="transmembrane region" description="Helical" evidence="7">
    <location>
        <begin position="98"/>
        <end position="118"/>
    </location>
</feature>
<evidence type="ECO:0000313" key="9">
    <source>
        <dbReference type="EMBL" id="KAF9883254.1"/>
    </source>
</evidence>
<gene>
    <name evidence="9" type="ORF">FE257_003810</name>
</gene>
<dbReference type="EMBL" id="VCAU01000174">
    <property type="protein sequence ID" value="KAF9883254.1"/>
    <property type="molecule type" value="Genomic_DNA"/>
</dbReference>
<keyword evidence="2 7" id="KW-0812">Transmembrane</keyword>
<feature type="transmembrane region" description="Helical" evidence="7">
    <location>
        <begin position="130"/>
        <end position="152"/>
    </location>
</feature>
<feature type="domain" description="Rhodopsin" evidence="8">
    <location>
        <begin position="31"/>
        <end position="277"/>
    </location>
</feature>
<evidence type="ECO:0000256" key="3">
    <source>
        <dbReference type="ARBA" id="ARBA00022989"/>
    </source>
</evidence>
<dbReference type="InterPro" id="IPR052337">
    <property type="entry name" value="SAT4-like"/>
</dbReference>
<feature type="transmembrane region" description="Helical" evidence="7">
    <location>
        <begin position="47"/>
        <end position="68"/>
    </location>
</feature>
<keyword evidence="4 7" id="KW-0472">Membrane</keyword>
<evidence type="ECO:0000259" key="8">
    <source>
        <dbReference type="Pfam" id="PF20684"/>
    </source>
</evidence>
<keyword evidence="3 7" id="KW-1133">Transmembrane helix</keyword>
<evidence type="ECO:0000313" key="10">
    <source>
        <dbReference type="Proteomes" id="UP001194746"/>
    </source>
</evidence>
<evidence type="ECO:0000256" key="5">
    <source>
        <dbReference type="ARBA" id="ARBA00038359"/>
    </source>
</evidence>
<comment type="caution">
    <text evidence="9">The sequence shown here is derived from an EMBL/GenBank/DDBJ whole genome shotgun (WGS) entry which is preliminary data.</text>
</comment>
<feature type="region of interest" description="Disordered" evidence="6">
    <location>
        <begin position="289"/>
        <end position="353"/>
    </location>
</feature>
<keyword evidence="10" id="KW-1185">Reference proteome</keyword>
<feature type="transmembrane region" description="Helical" evidence="7">
    <location>
        <begin position="14"/>
        <end position="35"/>
    </location>
</feature>
<dbReference type="GO" id="GO:0016020">
    <property type="term" value="C:membrane"/>
    <property type="evidence" value="ECO:0007669"/>
    <property type="project" value="UniProtKB-SubCell"/>
</dbReference>
<dbReference type="InterPro" id="IPR049326">
    <property type="entry name" value="Rhodopsin_dom_fungi"/>
</dbReference>
<name>A0AAD4CB73_ASPNN</name>
<comment type="subcellular location">
    <subcellularLocation>
        <location evidence="1">Membrane</location>
        <topology evidence="1">Multi-pass membrane protein</topology>
    </subcellularLocation>
</comment>
<accession>A0AAD4CB73</accession>
<protein>
    <recommendedName>
        <fullName evidence="8">Rhodopsin domain-containing protein</fullName>
    </recommendedName>
</protein>
<evidence type="ECO:0000256" key="1">
    <source>
        <dbReference type="ARBA" id="ARBA00004141"/>
    </source>
</evidence>
<sequence>MEADGPVPDRGPQLIVLLWVMTGLSTFTVLLRFTSRGLRGTFGWDDYMMLFTLVCFYGWTICITMLSLKGGQRHMEDVIPLGPDLVAQVNLLNWTGQVFGILGLGAGKISIAALLLGILSKTPGWRGHKLFLWIVCIILVVLTSIACASLSLSQCNPPAALWDSRIEGDCIDPQIMADYGTFTGSFNTFADASLSLVPSSIFFRLQMQALERVQLSTIFALNILTTICSAVKTSYLRQLANRSDFTWGTYNIFTWNTGELFVIIFCGTVPTLKPVLDMVLRWISRPTTAKDTGSWSGTGTGGWRASSSRREHSHKSREEEDTDTVGILLSEQQMGRDDQARQLSVRSGLSGRS</sequence>
<dbReference type="AlphaFoldDB" id="A0AAD4CB73"/>
<reference evidence="9" key="2">
    <citation type="submission" date="2020-02" db="EMBL/GenBank/DDBJ databases">
        <authorList>
            <person name="Gilchrist C.L.M."/>
            <person name="Chooi Y.-H."/>
        </authorList>
    </citation>
    <scope>NUCLEOTIDE SEQUENCE</scope>
    <source>
        <strain evidence="9">MST-FP2251</strain>
    </source>
</reference>
<evidence type="ECO:0000256" key="6">
    <source>
        <dbReference type="SAM" id="MobiDB-lite"/>
    </source>
</evidence>
<feature type="compositionally biased region" description="Polar residues" evidence="6">
    <location>
        <begin position="341"/>
        <end position="353"/>
    </location>
</feature>
<proteinExistence type="inferred from homology"/>
<reference evidence="9" key="1">
    <citation type="journal article" date="2019" name="Beilstein J. Org. Chem.">
        <title>Nanangenines: drimane sesquiterpenoids as the dominant metabolite cohort of a novel Australian fungus, Aspergillus nanangensis.</title>
        <authorList>
            <person name="Lacey H.J."/>
            <person name="Gilchrist C.L.M."/>
            <person name="Crombie A."/>
            <person name="Kalaitzis J.A."/>
            <person name="Vuong D."/>
            <person name="Rutledge P.J."/>
            <person name="Turner P."/>
            <person name="Pitt J.I."/>
            <person name="Lacey E."/>
            <person name="Chooi Y.H."/>
            <person name="Piggott A.M."/>
        </authorList>
    </citation>
    <scope>NUCLEOTIDE SEQUENCE</scope>
    <source>
        <strain evidence="9">MST-FP2251</strain>
    </source>
</reference>
<organism evidence="9 10">
    <name type="scientific">Aspergillus nanangensis</name>
    <dbReference type="NCBI Taxonomy" id="2582783"/>
    <lineage>
        <taxon>Eukaryota</taxon>
        <taxon>Fungi</taxon>
        <taxon>Dikarya</taxon>
        <taxon>Ascomycota</taxon>
        <taxon>Pezizomycotina</taxon>
        <taxon>Eurotiomycetes</taxon>
        <taxon>Eurotiomycetidae</taxon>
        <taxon>Eurotiales</taxon>
        <taxon>Aspergillaceae</taxon>
        <taxon>Aspergillus</taxon>
        <taxon>Aspergillus subgen. Circumdati</taxon>
    </lineage>
</organism>
<dbReference type="Proteomes" id="UP001194746">
    <property type="component" value="Unassembled WGS sequence"/>
</dbReference>
<evidence type="ECO:0000256" key="7">
    <source>
        <dbReference type="SAM" id="Phobius"/>
    </source>
</evidence>
<evidence type="ECO:0000256" key="2">
    <source>
        <dbReference type="ARBA" id="ARBA00022692"/>
    </source>
</evidence>
<dbReference type="Pfam" id="PF20684">
    <property type="entry name" value="Fung_rhodopsin"/>
    <property type="match status" value="1"/>
</dbReference>
<dbReference type="PANTHER" id="PTHR33048:SF146">
    <property type="entry name" value="INTEGRAL MEMBRANE PROTEIN"/>
    <property type="match status" value="1"/>
</dbReference>
<comment type="similarity">
    <text evidence="5">Belongs to the SAT4 family.</text>
</comment>
<dbReference type="PANTHER" id="PTHR33048">
    <property type="entry name" value="PTH11-LIKE INTEGRAL MEMBRANE PROTEIN (AFU_ORTHOLOGUE AFUA_5G11245)"/>
    <property type="match status" value="1"/>
</dbReference>